<dbReference type="InterPro" id="IPR003306">
    <property type="entry name" value="WIF"/>
</dbReference>
<dbReference type="InterPro" id="IPR038677">
    <property type="entry name" value="WIF_sf"/>
</dbReference>
<dbReference type="PROSITE" id="PS00022">
    <property type="entry name" value="EGF_1"/>
    <property type="match status" value="1"/>
</dbReference>
<comment type="subcellular location">
    <subcellularLocation>
        <location evidence="2">Secreted</location>
    </subcellularLocation>
</comment>
<feature type="disulfide bond" evidence="10">
    <location>
        <begin position="294"/>
        <end position="303"/>
    </location>
</feature>
<evidence type="ECO:0000256" key="10">
    <source>
        <dbReference type="PROSITE-ProRule" id="PRU00076"/>
    </source>
</evidence>
<feature type="domain" description="EGF-like" evidence="11">
    <location>
        <begin position="208"/>
        <end position="240"/>
    </location>
</feature>
<keyword evidence="7" id="KW-0732">Signal</keyword>
<dbReference type="Gene3D" id="2.60.40.2170">
    <property type="entry name" value="Wnt, WIF domain"/>
    <property type="match status" value="1"/>
</dbReference>
<dbReference type="GO" id="GO:0005102">
    <property type="term" value="F:signaling receptor binding"/>
    <property type="evidence" value="ECO:0007669"/>
    <property type="project" value="TreeGrafter"/>
</dbReference>
<evidence type="ECO:0000256" key="2">
    <source>
        <dbReference type="ARBA" id="ARBA00004613"/>
    </source>
</evidence>
<dbReference type="Proteomes" id="UP000015104">
    <property type="component" value="Unassembled WGS sequence"/>
</dbReference>
<comment type="caution">
    <text evidence="10">Lacks conserved residue(s) required for the propagation of feature annotation.</text>
</comment>
<keyword evidence="14" id="KW-1185">Reference proteome</keyword>
<proteinExistence type="predicted"/>
<feature type="domain" description="WIF" evidence="12">
    <location>
        <begin position="32"/>
        <end position="170"/>
    </location>
</feature>
<feature type="disulfide bond" evidence="10">
    <location>
        <begin position="230"/>
        <end position="239"/>
    </location>
</feature>
<dbReference type="InterPro" id="IPR013309">
    <property type="entry name" value="Wnt-inh"/>
</dbReference>
<dbReference type="HOGENOM" id="CLU_041961_1_0_1"/>
<dbReference type="InterPro" id="IPR000742">
    <property type="entry name" value="EGF"/>
</dbReference>
<evidence type="ECO:0000313" key="13">
    <source>
        <dbReference type="EnsemblMetazoa" id="tetur10g00220.1"/>
    </source>
</evidence>
<keyword evidence="6" id="KW-0879">Wnt signaling pathway</keyword>
<keyword evidence="10" id="KW-0245">EGF-like domain</keyword>
<comment type="function">
    <text evidence="1">Binds to WNT proteins and inhibits their activities. May be involved in mesoderm segmentation.</text>
</comment>
<dbReference type="PRINTS" id="PR01901">
    <property type="entry name" value="WIFPROTEIN"/>
</dbReference>
<dbReference type="PANTHER" id="PTHR14949:SF32">
    <property type="entry name" value="WNT INHIBITORY FACTOR 1"/>
    <property type="match status" value="1"/>
</dbReference>
<feature type="disulfide bond" evidence="10">
    <location>
        <begin position="212"/>
        <end position="222"/>
    </location>
</feature>
<dbReference type="GO" id="GO:0009986">
    <property type="term" value="C:cell surface"/>
    <property type="evidence" value="ECO:0007669"/>
    <property type="project" value="TreeGrafter"/>
</dbReference>
<feature type="disulfide bond" evidence="10">
    <location>
        <begin position="276"/>
        <end position="286"/>
    </location>
</feature>
<evidence type="ECO:0000256" key="9">
    <source>
        <dbReference type="ARBA" id="ARBA00023180"/>
    </source>
</evidence>
<reference evidence="13" key="2">
    <citation type="submission" date="2015-06" db="UniProtKB">
        <authorList>
            <consortium name="EnsemblMetazoa"/>
        </authorList>
    </citation>
    <scope>IDENTIFICATION</scope>
</reference>
<organism evidence="13 14">
    <name type="scientific">Tetranychus urticae</name>
    <name type="common">Two-spotted spider mite</name>
    <dbReference type="NCBI Taxonomy" id="32264"/>
    <lineage>
        <taxon>Eukaryota</taxon>
        <taxon>Metazoa</taxon>
        <taxon>Ecdysozoa</taxon>
        <taxon>Arthropoda</taxon>
        <taxon>Chelicerata</taxon>
        <taxon>Arachnida</taxon>
        <taxon>Acari</taxon>
        <taxon>Acariformes</taxon>
        <taxon>Trombidiformes</taxon>
        <taxon>Prostigmata</taxon>
        <taxon>Eleutherengona</taxon>
        <taxon>Raphignathae</taxon>
        <taxon>Tetranychoidea</taxon>
        <taxon>Tetranychidae</taxon>
        <taxon>Tetranychus</taxon>
    </lineage>
</organism>
<evidence type="ECO:0000259" key="11">
    <source>
        <dbReference type="PROSITE" id="PS50026"/>
    </source>
</evidence>
<evidence type="ECO:0000256" key="8">
    <source>
        <dbReference type="ARBA" id="ARBA00023157"/>
    </source>
</evidence>
<keyword evidence="9" id="KW-0325">Glycoprotein</keyword>
<dbReference type="PANTHER" id="PTHR14949">
    <property type="entry name" value="EGF-LIKE-DOMAIN, MULTIPLE 7, 8"/>
    <property type="match status" value="1"/>
</dbReference>
<name>T1KEP0_TETUR</name>
<keyword evidence="5" id="KW-0964">Secreted</keyword>
<evidence type="ECO:0000256" key="1">
    <source>
        <dbReference type="ARBA" id="ARBA00003309"/>
    </source>
</evidence>
<dbReference type="InterPro" id="IPR050969">
    <property type="entry name" value="Dev_Signal_Modulators"/>
</dbReference>
<dbReference type="PROSITE" id="PS50814">
    <property type="entry name" value="WIF"/>
    <property type="match status" value="1"/>
</dbReference>
<dbReference type="SMART" id="SM00181">
    <property type="entry name" value="EGF"/>
    <property type="match status" value="4"/>
</dbReference>
<dbReference type="PROSITE" id="PS01186">
    <property type="entry name" value="EGF_2"/>
    <property type="match status" value="1"/>
</dbReference>
<evidence type="ECO:0000256" key="5">
    <source>
        <dbReference type="ARBA" id="ARBA00022525"/>
    </source>
</evidence>
<dbReference type="GO" id="GO:0005576">
    <property type="term" value="C:extracellular region"/>
    <property type="evidence" value="ECO:0007669"/>
    <property type="project" value="UniProtKB-SubCell"/>
</dbReference>
<dbReference type="AlphaFoldDB" id="T1KEP0"/>
<dbReference type="eggNOG" id="KOG1225">
    <property type="taxonomic scope" value="Eukaryota"/>
</dbReference>
<feature type="domain" description="EGF-like" evidence="11">
    <location>
        <begin position="272"/>
        <end position="304"/>
    </location>
</feature>
<evidence type="ECO:0000259" key="12">
    <source>
        <dbReference type="PROSITE" id="PS50814"/>
    </source>
</evidence>
<dbReference type="SUPFAM" id="SSF57196">
    <property type="entry name" value="EGF/Laminin"/>
    <property type="match status" value="1"/>
</dbReference>
<evidence type="ECO:0000256" key="6">
    <source>
        <dbReference type="ARBA" id="ARBA00022687"/>
    </source>
</evidence>
<evidence type="ECO:0000256" key="3">
    <source>
        <dbReference type="ARBA" id="ARBA00013854"/>
    </source>
</evidence>
<dbReference type="Pfam" id="PF02019">
    <property type="entry name" value="WIF"/>
    <property type="match status" value="1"/>
</dbReference>
<dbReference type="EMBL" id="CAEY01000028">
    <property type="status" value="NOT_ANNOTATED_CDS"/>
    <property type="molecule type" value="Genomic_DNA"/>
</dbReference>
<accession>T1KEP0</accession>
<evidence type="ECO:0000256" key="7">
    <source>
        <dbReference type="ARBA" id="ARBA00022729"/>
    </source>
</evidence>
<dbReference type="SMART" id="SM00469">
    <property type="entry name" value="WIF"/>
    <property type="match status" value="1"/>
</dbReference>
<dbReference type="EnsemblMetazoa" id="tetur10g00220.1">
    <property type="protein sequence ID" value="tetur10g00220.1"/>
    <property type="gene ID" value="tetur10g00220"/>
</dbReference>
<keyword evidence="4" id="KW-0217">Developmental protein</keyword>
<protein>
    <recommendedName>
        <fullName evidence="3">Wnt inhibitory factor 1</fullName>
    </recommendedName>
</protein>
<keyword evidence="8 10" id="KW-1015">Disulfide bond</keyword>
<dbReference type="GO" id="GO:0016055">
    <property type="term" value="P:Wnt signaling pathway"/>
    <property type="evidence" value="ECO:0007669"/>
    <property type="project" value="UniProtKB-KW"/>
</dbReference>
<evidence type="ECO:0000256" key="4">
    <source>
        <dbReference type="ARBA" id="ARBA00022473"/>
    </source>
</evidence>
<reference evidence="14" key="1">
    <citation type="submission" date="2011-08" db="EMBL/GenBank/DDBJ databases">
        <authorList>
            <person name="Rombauts S."/>
        </authorList>
    </citation>
    <scope>NUCLEOTIDE SEQUENCE</scope>
    <source>
        <strain evidence="14">London</strain>
    </source>
</reference>
<evidence type="ECO:0000313" key="14">
    <source>
        <dbReference type="Proteomes" id="UP000015104"/>
    </source>
</evidence>
<dbReference type="Gene3D" id="2.10.25.10">
    <property type="entry name" value="Laminin"/>
    <property type="match status" value="3"/>
</dbReference>
<sequence length="327" mass="36610">MSSASYGSISLMMDEESDYKSYLDHSPRDVSLWIDENQVREFADVRSQIYAIREGKLLPYLSDPNFQSYLPTIPAEVISINFTWMSGNRKTYHYSFEELRSFNRSILFDPTVSINREGIIPEEPGIFKVTILCSGTVPGVSSFAISLAITDNNGNNLEGTPIRMRLKKQCHGKQSKDSNCHAKCLNGGWCNMDSICECRRGYLGKFCESALCYPTCLNGGTCIAPGVCNCTNGFQGLRCEGGICREKCLNGGKCDQKDTCTCSRGYYGPRCEYSKCLIPCLNGGRCIGVDKCRCRKGFAGLQCEIILNQRDTEHTRKKKKSDKRKFV</sequence>
<dbReference type="PROSITE" id="PS50026">
    <property type="entry name" value="EGF_3"/>
    <property type="match status" value="2"/>
</dbReference>
<dbReference type="STRING" id="32264.T1KEP0"/>